<dbReference type="PANTHER" id="PTHR46401:SF2">
    <property type="entry name" value="GLYCOSYLTRANSFERASE WBBK-RELATED"/>
    <property type="match status" value="1"/>
</dbReference>
<gene>
    <name evidence="2" type="ORF">PQI24_12920</name>
</gene>
<organism evidence="2 3">
    <name type="scientific">Pseudoalteromonas lipolytica</name>
    <dbReference type="NCBI Taxonomy" id="570156"/>
    <lineage>
        <taxon>Bacteria</taxon>
        <taxon>Pseudomonadati</taxon>
        <taxon>Pseudomonadota</taxon>
        <taxon>Gammaproteobacteria</taxon>
        <taxon>Alteromonadales</taxon>
        <taxon>Pseudoalteromonadaceae</taxon>
        <taxon>Pseudoalteromonas</taxon>
    </lineage>
</organism>
<reference evidence="2 3" key="1">
    <citation type="submission" date="2023-01" db="EMBL/GenBank/DDBJ databases">
        <title>Trichodesmium-associated heterotrophic epibiont bacteria.</title>
        <authorList>
            <person name="Cleveland C.S."/>
            <person name="Webb E.A."/>
        </authorList>
    </citation>
    <scope>NUCLEOTIDE SEQUENCE [LARGE SCALE GENOMIC DNA]</scope>
    <source>
        <strain evidence="2 3">USCH2</strain>
    </source>
</reference>
<dbReference type="EMBL" id="JAQPZS010000011">
    <property type="protein sequence ID" value="MEJ6496944.1"/>
    <property type="molecule type" value="Genomic_DNA"/>
</dbReference>
<dbReference type="PANTHER" id="PTHR46401">
    <property type="entry name" value="GLYCOSYLTRANSFERASE WBBK-RELATED"/>
    <property type="match status" value="1"/>
</dbReference>
<accession>A0ABU8SV95</accession>
<name>A0ABU8SV95_9GAMM</name>
<dbReference type="Proteomes" id="UP001377972">
    <property type="component" value="Unassembled WGS sequence"/>
</dbReference>
<dbReference type="EC" id="2.4.-.-" evidence="2"/>
<proteinExistence type="predicted"/>
<evidence type="ECO:0000313" key="2">
    <source>
        <dbReference type="EMBL" id="MEJ6496944.1"/>
    </source>
</evidence>
<evidence type="ECO:0000313" key="3">
    <source>
        <dbReference type="Proteomes" id="UP001377972"/>
    </source>
</evidence>
<dbReference type="GO" id="GO:0016757">
    <property type="term" value="F:glycosyltransferase activity"/>
    <property type="evidence" value="ECO:0007669"/>
    <property type="project" value="UniProtKB-KW"/>
</dbReference>
<sequence length="391" mass="44693">MKALCLLSENPCPPRNGITIPTYNQLKILKDLGYDLNIFLIENINEDIKLFGKVKNIELINVSKFNKAMNEIILQRAYYENVFDFKQFSRDELDVDIIYYSPISFGYIANLLSNYIESVTGTKPKIIASISDCYTSVLRTSLSSSKGIALKPFVSYLRSFFISNLESRSLSKADSILVQTNKDKNWLLNIGVKNEKVFVTPNGVSDSLFNLKASNYKDLVFVGNFKSDFYMDKLEWFIKSVFLKLQINYPNCKLHVYTSGFKNERLNKVAQHENVIVHYNFVDDIADVYRDKFVCVAPIFKSYGFINKVAEALGAGLVVVGDKSAFNGMNITTGQEAFIAETDTDFYSIINELLSKKDIFEYVRVQARDYAIQNFSWESRKEILSNATKTR</sequence>
<dbReference type="Pfam" id="PF13692">
    <property type="entry name" value="Glyco_trans_1_4"/>
    <property type="match status" value="1"/>
</dbReference>
<protein>
    <submittedName>
        <fullName evidence="2">Glycosyltransferase</fullName>
        <ecNumber evidence="2">2.4.-.-</ecNumber>
    </submittedName>
</protein>
<comment type="caution">
    <text evidence="2">The sequence shown here is derived from an EMBL/GenBank/DDBJ whole genome shotgun (WGS) entry which is preliminary data.</text>
</comment>
<keyword evidence="3" id="KW-1185">Reference proteome</keyword>
<keyword evidence="1 2" id="KW-0808">Transferase</keyword>
<dbReference type="Gene3D" id="3.40.50.2000">
    <property type="entry name" value="Glycogen Phosphorylase B"/>
    <property type="match status" value="2"/>
</dbReference>
<dbReference type="SUPFAM" id="SSF53756">
    <property type="entry name" value="UDP-Glycosyltransferase/glycogen phosphorylase"/>
    <property type="match status" value="1"/>
</dbReference>
<dbReference type="RefSeq" id="WP_339981089.1">
    <property type="nucleotide sequence ID" value="NZ_JAQPZS010000011.1"/>
</dbReference>
<keyword evidence="2" id="KW-0328">Glycosyltransferase</keyword>
<evidence type="ECO:0000256" key="1">
    <source>
        <dbReference type="ARBA" id="ARBA00022679"/>
    </source>
</evidence>